<gene>
    <name evidence="2" type="ORF">O181_092683</name>
</gene>
<dbReference type="Proteomes" id="UP000765509">
    <property type="component" value="Unassembled WGS sequence"/>
</dbReference>
<feature type="region of interest" description="Disordered" evidence="1">
    <location>
        <begin position="83"/>
        <end position="102"/>
    </location>
</feature>
<reference evidence="2" key="1">
    <citation type="submission" date="2021-03" db="EMBL/GenBank/DDBJ databases">
        <title>Draft genome sequence of rust myrtle Austropuccinia psidii MF-1, a brazilian biotype.</title>
        <authorList>
            <person name="Quecine M.C."/>
            <person name="Pachon D.M.R."/>
            <person name="Bonatelli M.L."/>
            <person name="Correr F.H."/>
            <person name="Franceschini L.M."/>
            <person name="Leite T.F."/>
            <person name="Margarido G.R.A."/>
            <person name="Almeida C.A."/>
            <person name="Ferrarezi J.A."/>
            <person name="Labate C.A."/>
        </authorList>
    </citation>
    <scope>NUCLEOTIDE SEQUENCE</scope>
    <source>
        <strain evidence="2">MF-1</strain>
    </source>
</reference>
<comment type="caution">
    <text evidence="2">The sequence shown here is derived from an EMBL/GenBank/DDBJ whole genome shotgun (WGS) entry which is preliminary data.</text>
</comment>
<sequence>MHRIVGIPLFLGNLFHEPLRCSHSNSATHHPSPSLPPDLNELFNIQANHIRNLEEQVNARDRALEGLLSQVTNLNIQNQALTSSAKTQEKEKKTPCQQRKASIKQISQYQVKRLDA</sequence>
<organism evidence="2 3">
    <name type="scientific">Austropuccinia psidii MF-1</name>
    <dbReference type="NCBI Taxonomy" id="1389203"/>
    <lineage>
        <taxon>Eukaryota</taxon>
        <taxon>Fungi</taxon>
        <taxon>Dikarya</taxon>
        <taxon>Basidiomycota</taxon>
        <taxon>Pucciniomycotina</taxon>
        <taxon>Pucciniomycetes</taxon>
        <taxon>Pucciniales</taxon>
        <taxon>Sphaerophragmiaceae</taxon>
        <taxon>Austropuccinia</taxon>
    </lineage>
</organism>
<accession>A0A9Q3IZ12</accession>
<evidence type="ECO:0000256" key="1">
    <source>
        <dbReference type="SAM" id="MobiDB-lite"/>
    </source>
</evidence>
<keyword evidence="3" id="KW-1185">Reference proteome</keyword>
<dbReference type="EMBL" id="AVOT02059267">
    <property type="protein sequence ID" value="MBW0552968.1"/>
    <property type="molecule type" value="Genomic_DNA"/>
</dbReference>
<protein>
    <submittedName>
        <fullName evidence="2">Uncharacterized protein</fullName>
    </submittedName>
</protein>
<name>A0A9Q3IZ12_9BASI</name>
<proteinExistence type="predicted"/>
<dbReference type="AlphaFoldDB" id="A0A9Q3IZ12"/>
<evidence type="ECO:0000313" key="2">
    <source>
        <dbReference type="EMBL" id="MBW0552968.1"/>
    </source>
</evidence>
<evidence type="ECO:0000313" key="3">
    <source>
        <dbReference type="Proteomes" id="UP000765509"/>
    </source>
</evidence>